<evidence type="ECO:0000313" key="4">
    <source>
        <dbReference type="EMBL" id="KZP03318.1"/>
    </source>
</evidence>
<protein>
    <submittedName>
        <fullName evidence="4">PLP-dependent transferase</fullName>
    </submittedName>
</protein>
<name>A0A167TV87_9AGAM</name>
<comment type="similarity">
    <text evidence="3">Belongs to the trans-sulfuration enzymes family.</text>
</comment>
<dbReference type="OrthoDB" id="10047078at2759"/>
<comment type="cofactor">
    <cofactor evidence="1 3">
        <name>pyridoxal 5'-phosphate</name>
        <dbReference type="ChEBI" id="CHEBI:597326"/>
    </cofactor>
</comment>
<dbReference type="InterPro" id="IPR015424">
    <property type="entry name" value="PyrdxlP-dep_Trfase"/>
</dbReference>
<evidence type="ECO:0000256" key="3">
    <source>
        <dbReference type="RuleBase" id="RU362118"/>
    </source>
</evidence>
<dbReference type="EMBL" id="KV418102">
    <property type="protein sequence ID" value="KZP03318.1"/>
    <property type="molecule type" value="Genomic_DNA"/>
</dbReference>
<dbReference type="SUPFAM" id="SSF53383">
    <property type="entry name" value="PLP-dependent transferases"/>
    <property type="match status" value="1"/>
</dbReference>
<dbReference type="InterPro" id="IPR000277">
    <property type="entry name" value="Cys/Met-Metab_PyrdxlP-dep_enz"/>
</dbReference>
<evidence type="ECO:0000256" key="2">
    <source>
        <dbReference type="ARBA" id="ARBA00022898"/>
    </source>
</evidence>
<proteinExistence type="inferred from homology"/>
<evidence type="ECO:0000256" key="1">
    <source>
        <dbReference type="ARBA" id="ARBA00001933"/>
    </source>
</evidence>
<feature type="non-terminal residue" evidence="4">
    <location>
        <position position="1"/>
    </location>
</feature>
<keyword evidence="2 3" id="KW-0663">Pyridoxal phosphate</keyword>
<organism evidence="4 5">
    <name type="scientific">Athelia psychrophila</name>
    <dbReference type="NCBI Taxonomy" id="1759441"/>
    <lineage>
        <taxon>Eukaryota</taxon>
        <taxon>Fungi</taxon>
        <taxon>Dikarya</taxon>
        <taxon>Basidiomycota</taxon>
        <taxon>Agaricomycotina</taxon>
        <taxon>Agaricomycetes</taxon>
        <taxon>Agaricomycetidae</taxon>
        <taxon>Atheliales</taxon>
        <taxon>Atheliaceae</taxon>
        <taxon>Athelia</taxon>
    </lineage>
</organism>
<accession>A0A167TV87</accession>
<dbReference type="GO" id="GO:0030170">
    <property type="term" value="F:pyridoxal phosphate binding"/>
    <property type="evidence" value="ECO:0007669"/>
    <property type="project" value="InterPro"/>
</dbReference>
<feature type="non-terminal residue" evidence="4">
    <location>
        <position position="247"/>
    </location>
</feature>
<dbReference type="GO" id="GO:0003962">
    <property type="term" value="F:cystathionine gamma-synthase activity"/>
    <property type="evidence" value="ECO:0007669"/>
    <property type="project" value="TreeGrafter"/>
</dbReference>
<dbReference type="PANTHER" id="PTHR42699:SF1">
    <property type="entry name" value="CYSTATHIONINE GAMMA-SYNTHASE-RELATED"/>
    <property type="match status" value="1"/>
</dbReference>
<evidence type="ECO:0000313" key="5">
    <source>
        <dbReference type="Proteomes" id="UP000076532"/>
    </source>
</evidence>
<dbReference type="InterPro" id="IPR015421">
    <property type="entry name" value="PyrdxlP-dep_Trfase_major"/>
</dbReference>
<dbReference type="InterPro" id="IPR051750">
    <property type="entry name" value="Trans-sulfuration_enzymes"/>
</dbReference>
<dbReference type="GO" id="GO:0019346">
    <property type="term" value="P:transsulfuration"/>
    <property type="evidence" value="ECO:0007669"/>
    <property type="project" value="InterPro"/>
</dbReference>
<dbReference type="AlphaFoldDB" id="A0A167TV87"/>
<sequence length="247" mass="27215">DVNLDDVFIYPTGMCAVWNAHNVASKARPTAKSVCFGYVLSQVSTICLLQKNSPGCHFFGHGSSDDMGELERIIKEELSATPSNPGVFAIFTEIPSNPLLRSPDLPRLRALADKYDISLVLDGTVGNLVNVDVLSYADILVTSLSEIFSGAGNVTGGSLVVNPAGRYNQTLKQQLNASFQDTYFDEDAICMEHNSRDVASRASAINRNAEAFCEFMRCRLMMAGVPSSLIEVRYPKWTMREQYDHCR</sequence>
<gene>
    <name evidence="4" type="ORF">FIBSPDRAFT_692357</name>
</gene>
<keyword evidence="4" id="KW-0808">Transferase</keyword>
<dbReference type="PANTHER" id="PTHR42699">
    <property type="match status" value="1"/>
</dbReference>
<dbReference type="STRING" id="436010.A0A167TV87"/>
<keyword evidence="5" id="KW-1185">Reference proteome</keyword>
<dbReference type="Gene3D" id="3.40.640.10">
    <property type="entry name" value="Type I PLP-dependent aspartate aminotransferase-like (Major domain)"/>
    <property type="match status" value="1"/>
</dbReference>
<dbReference type="Pfam" id="PF01053">
    <property type="entry name" value="Cys_Met_Meta_PP"/>
    <property type="match status" value="1"/>
</dbReference>
<reference evidence="4 5" key="1">
    <citation type="journal article" date="2016" name="Mol. Biol. Evol.">
        <title>Comparative Genomics of Early-Diverging Mushroom-Forming Fungi Provides Insights into the Origins of Lignocellulose Decay Capabilities.</title>
        <authorList>
            <person name="Nagy L.G."/>
            <person name="Riley R."/>
            <person name="Tritt A."/>
            <person name="Adam C."/>
            <person name="Daum C."/>
            <person name="Floudas D."/>
            <person name="Sun H."/>
            <person name="Yadav J.S."/>
            <person name="Pangilinan J."/>
            <person name="Larsson K.H."/>
            <person name="Matsuura K."/>
            <person name="Barry K."/>
            <person name="Labutti K."/>
            <person name="Kuo R."/>
            <person name="Ohm R.A."/>
            <person name="Bhattacharya S.S."/>
            <person name="Shirouzu T."/>
            <person name="Yoshinaga Y."/>
            <person name="Martin F.M."/>
            <person name="Grigoriev I.V."/>
            <person name="Hibbett D.S."/>
        </authorList>
    </citation>
    <scope>NUCLEOTIDE SEQUENCE [LARGE SCALE GENOMIC DNA]</scope>
    <source>
        <strain evidence="4 5">CBS 109695</strain>
    </source>
</reference>
<dbReference type="Proteomes" id="UP000076532">
    <property type="component" value="Unassembled WGS sequence"/>
</dbReference>